<dbReference type="Proteomes" id="UP000198862">
    <property type="component" value="Unassembled WGS sequence"/>
</dbReference>
<dbReference type="InterPro" id="IPR013108">
    <property type="entry name" value="Amidohydro_3"/>
</dbReference>
<organism evidence="2 3">
    <name type="scientific">Pseudoalteromonas denitrificans DSM 6059</name>
    <dbReference type="NCBI Taxonomy" id="1123010"/>
    <lineage>
        <taxon>Bacteria</taxon>
        <taxon>Pseudomonadati</taxon>
        <taxon>Pseudomonadota</taxon>
        <taxon>Gammaproteobacteria</taxon>
        <taxon>Alteromonadales</taxon>
        <taxon>Pseudoalteromonadaceae</taxon>
        <taxon>Pseudoalteromonas</taxon>
    </lineage>
</organism>
<dbReference type="Gene3D" id="2.30.40.10">
    <property type="entry name" value="Urease, subunit C, domain 1"/>
    <property type="match status" value="1"/>
</dbReference>
<keyword evidence="3" id="KW-1185">Reference proteome</keyword>
<dbReference type="STRING" id="1123010.SAMN02745724_00247"/>
<feature type="domain" description="Amidohydrolase 3" evidence="1">
    <location>
        <begin position="72"/>
        <end position="543"/>
    </location>
</feature>
<evidence type="ECO:0000259" key="1">
    <source>
        <dbReference type="Pfam" id="PF07969"/>
    </source>
</evidence>
<dbReference type="Gene3D" id="3.10.310.70">
    <property type="match status" value="1"/>
</dbReference>
<evidence type="ECO:0000313" key="3">
    <source>
        <dbReference type="Proteomes" id="UP000198862"/>
    </source>
</evidence>
<dbReference type="GO" id="GO:0016810">
    <property type="term" value="F:hydrolase activity, acting on carbon-nitrogen (but not peptide) bonds"/>
    <property type="evidence" value="ECO:0007669"/>
    <property type="project" value="InterPro"/>
</dbReference>
<dbReference type="InterPro" id="IPR011059">
    <property type="entry name" value="Metal-dep_hydrolase_composite"/>
</dbReference>
<name>A0A1I1E6B1_9GAMM</name>
<dbReference type="AlphaFoldDB" id="A0A1I1E6B1"/>
<dbReference type="SUPFAM" id="SSF51338">
    <property type="entry name" value="Composite domain of metallo-dependent hydrolases"/>
    <property type="match status" value="1"/>
</dbReference>
<dbReference type="PANTHER" id="PTHR22642:SF2">
    <property type="entry name" value="PROTEIN LONG AFTER FAR-RED 3"/>
    <property type="match status" value="1"/>
</dbReference>
<dbReference type="Gene3D" id="3.20.20.140">
    <property type="entry name" value="Metal-dependent hydrolases"/>
    <property type="match status" value="1"/>
</dbReference>
<protein>
    <recommendedName>
        <fullName evidence="1">Amidohydrolase 3 domain-containing protein</fullName>
    </recommendedName>
</protein>
<dbReference type="CDD" id="cd01300">
    <property type="entry name" value="YtcJ_like"/>
    <property type="match status" value="1"/>
</dbReference>
<dbReference type="OrthoDB" id="9031471at2"/>
<dbReference type="Pfam" id="PF07969">
    <property type="entry name" value="Amidohydro_3"/>
    <property type="match status" value="1"/>
</dbReference>
<dbReference type="SUPFAM" id="SSF51556">
    <property type="entry name" value="Metallo-dependent hydrolases"/>
    <property type="match status" value="1"/>
</dbReference>
<dbReference type="InterPro" id="IPR032466">
    <property type="entry name" value="Metal_Hydrolase"/>
</dbReference>
<dbReference type="EMBL" id="FOLO01000001">
    <property type="protein sequence ID" value="SFB82739.1"/>
    <property type="molecule type" value="Genomic_DNA"/>
</dbReference>
<proteinExistence type="predicted"/>
<dbReference type="PANTHER" id="PTHR22642">
    <property type="entry name" value="IMIDAZOLONEPROPIONASE"/>
    <property type="match status" value="1"/>
</dbReference>
<dbReference type="RefSeq" id="WP_091979033.1">
    <property type="nucleotide sequence ID" value="NZ_FOLO01000001.1"/>
</dbReference>
<dbReference type="InterPro" id="IPR033932">
    <property type="entry name" value="YtcJ-like"/>
</dbReference>
<reference evidence="2 3" key="1">
    <citation type="submission" date="2016-10" db="EMBL/GenBank/DDBJ databases">
        <authorList>
            <person name="de Groot N.N."/>
        </authorList>
    </citation>
    <scope>NUCLEOTIDE SEQUENCE [LARGE SCALE GENOMIC DNA]</scope>
    <source>
        <strain evidence="2 3">DSM 6059</strain>
    </source>
</reference>
<accession>A0A1I1E6B1</accession>
<evidence type="ECO:0000313" key="2">
    <source>
        <dbReference type="EMBL" id="SFB82739.1"/>
    </source>
</evidence>
<gene>
    <name evidence="2" type="ORF">SAMN02745724_00247</name>
</gene>
<sequence>MHLSIKIIFCLTLIIPPVVSAKFTLIHNVTGYTLERTGNLKQFSTLVFKDGKIVKTGDKSLLKNYPKAHKINGNNKYLLPGLIDAHGHVIGLGQNLSRLDLRNTKSKQEIGEKLKVFAKDKTGWIIGRGWDQENWPVQQFPTASDLDIYIKDMPVVLTRVDGHAIWANTKAMSLASISSSTLAPNGGEIMRLDNNNPSGVFIDKAENLINEHIPKSTKNEINHALNLAGEHLLSLGITSVHDAGIDLTTWQVYKQRSKNKSLPFRIYAMLSASDPSLEKMLNAGTYQEQNDFLSIRSIKVYADGALGSRGAALLEDYADRPQHKGLMLESQNQLEKLYTQSFKHGFTANTHAIGDRANKTVLDAYESVFKKTGGRLLRNRIEHAQIVHIDDIPRFKKLNIIPSMQPVHATSDMHMAPIRLDDKRLVGAYAWQTFIKQGSHLAAGSDFPVELANVFHGFYSAVSRMDQNQQPEKGWFYEQALSRKQAFKAFTLDGAYAAHQEFKIGSLERGKWADFILVDQDIFKAPVSQIYKTQVLETWIAGEKKYQKRISN</sequence>